<sequence length="69" mass="7386">MRSVGFLIIAFSLLTSSLVLVLGQISKSIKMAGTGVVSYGSFFAEIPIVSYFLIIATFLLGVLLISKKD</sequence>
<dbReference type="EMBL" id="JAAIKC010000006">
    <property type="protein sequence ID" value="NEW07870.1"/>
    <property type="molecule type" value="Genomic_DNA"/>
</dbReference>
<dbReference type="RefSeq" id="WP_163949587.1">
    <property type="nucleotide sequence ID" value="NZ_JAAIKC010000006.1"/>
</dbReference>
<name>A0A6G4A0J6_9BACL</name>
<comment type="caution">
    <text evidence="2">The sequence shown here is derived from an EMBL/GenBank/DDBJ whole genome shotgun (WGS) entry which is preliminary data.</text>
</comment>
<organism evidence="2">
    <name type="scientific">Paenibacillus sp. SYP-B3998</name>
    <dbReference type="NCBI Taxonomy" id="2678564"/>
    <lineage>
        <taxon>Bacteria</taxon>
        <taxon>Bacillati</taxon>
        <taxon>Bacillota</taxon>
        <taxon>Bacilli</taxon>
        <taxon>Bacillales</taxon>
        <taxon>Paenibacillaceae</taxon>
        <taxon>Paenibacillus</taxon>
    </lineage>
</organism>
<evidence type="ECO:0000313" key="2">
    <source>
        <dbReference type="EMBL" id="NEW07870.1"/>
    </source>
</evidence>
<proteinExistence type="predicted"/>
<feature type="transmembrane region" description="Helical" evidence="1">
    <location>
        <begin position="39"/>
        <end position="65"/>
    </location>
</feature>
<evidence type="ECO:0000256" key="1">
    <source>
        <dbReference type="SAM" id="Phobius"/>
    </source>
</evidence>
<keyword evidence="1" id="KW-1133">Transmembrane helix</keyword>
<accession>A0A6G4A0J6</accession>
<keyword evidence="1" id="KW-0812">Transmembrane</keyword>
<protein>
    <submittedName>
        <fullName evidence="2">Uncharacterized protein</fullName>
    </submittedName>
</protein>
<keyword evidence="1" id="KW-0472">Membrane</keyword>
<reference evidence="2" key="1">
    <citation type="submission" date="2020-02" db="EMBL/GenBank/DDBJ databases">
        <authorList>
            <person name="Shen X.-R."/>
            <person name="Zhang Y.-X."/>
        </authorList>
    </citation>
    <scope>NUCLEOTIDE SEQUENCE</scope>
    <source>
        <strain evidence="2">SYP-B3998</strain>
    </source>
</reference>
<dbReference type="AlphaFoldDB" id="A0A6G4A0J6"/>
<gene>
    <name evidence="2" type="ORF">GK047_17865</name>
</gene>